<comment type="caution">
    <text evidence="1">The sequence shown here is derived from an EMBL/GenBank/DDBJ whole genome shotgun (WGS) entry which is preliminary data.</text>
</comment>
<evidence type="ECO:0008006" key="3">
    <source>
        <dbReference type="Google" id="ProtNLM"/>
    </source>
</evidence>
<sequence>MPLSEALISISEMTKLVNRNRQTLWSWWNTGKFPSPILQNGKTLGWRESDYIEWLRRNQAQVSVERQVRKAC</sequence>
<evidence type="ECO:0000313" key="1">
    <source>
        <dbReference type="EMBL" id="PML58336.1"/>
    </source>
</evidence>
<gene>
    <name evidence="1" type="ORF">BCT74_17065</name>
</gene>
<dbReference type="InterPro" id="IPR009061">
    <property type="entry name" value="DNA-bd_dom_put_sf"/>
</dbReference>
<proteinExistence type="predicted"/>
<organism evidence="1 2">
    <name type="scientific">Vibrio lentus</name>
    <dbReference type="NCBI Taxonomy" id="136468"/>
    <lineage>
        <taxon>Bacteria</taxon>
        <taxon>Pseudomonadati</taxon>
        <taxon>Pseudomonadota</taxon>
        <taxon>Gammaproteobacteria</taxon>
        <taxon>Vibrionales</taxon>
        <taxon>Vibrionaceae</taxon>
        <taxon>Vibrio</taxon>
    </lineage>
</organism>
<name>A0A2N7IK73_9VIBR</name>
<evidence type="ECO:0000313" key="2">
    <source>
        <dbReference type="Proteomes" id="UP000235746"/>
    </source>
</evidence>
<accession>A0A2N7IK73</accession>
<dbReference type="Proteomes" id="UP000235746">
    <property type="component" value="Unassembled WGS sequence"/>
</dbReference>
<dbReference type="EMBL" id="MCYL01000008">
    <property type="protein sequence ID" value="PML58336.1"/>
    <property type="molecule type" value="Genomic_DNA"/>
</dbReference>
<protein>
    <recommendedName>
        <fullName evidence="3">AlpA family phage regulatory protein</fullName>
    </recommendedName>
</protein>
<dbReference type="Gene3D" id="1.10.238.160">
    <property type="match status" value="1"/>
</dbReference>
<dbReference type="SUPFAM" id="SSF46955">
    <property type="entry name" value="Putative DNA-binding domain"/>
    <property type="match status" value="1"/>
</dbReference>
<dbReference type="AlphaFoldDB" id="A0A2N7IK73"/>
<reference evidence="2" key="1">
    <citation type="submission" date="2016-07" db="EMBL/GenBank/DDBJ databases">
        <title>Nontailed viruses are major unrecognized killers of bacteria in the ocean.</title>
        <authorList>
            <person name="Kauffman K."/>
            <person name="Hussain F."/>
            <person name="Yang J."/>
            <person name="Arevalo P."/>
            <person name="Brown J."/>
            <person name="Cutler M."/>
            <person name="Kelly L."/>
            <person name="Polz M.F."/>
        </authorList>
    </citation>
    <scope>NUCLEOTIDE SEQUENCE [LARGE SCALE GENOMIC DNA]</scope>
    <source>
        <strain evidence="2">10N.261.51.B8</strain>
    </source>
</reference>